<gene>
    <name evidence="2" type="ORF">ACFQHK_05015</name>
</gene>
<reference evidence="2 3" key="1">
    <citation type="journal article" date="2019" name="Int. J. Syst. Evol. Microbiol.">
        <title>The Global Catalogue of Microorganisms (GCM) 10K type strain sequencing project: providing services to taxonomists for standard genome sequencing and annotation.</title>
        <authorList>
            <consortium name="The Broad Institute Genomics Platform"/>
            <consortium name="The Broad Institute Genome Sequencing Center for Infectious Disease"/>
            <person name="Wu L."/>
            <person name="Ma J."/>
        </authorList>
    </citation>
    <scope>NUCLEOTIDE SEQUENCE [LARGE SCALE GENOMIC DNA]</scope>
    <source>
        <strain evidence="2 3">PSRA2</strain>
    </source>
</reference>
<feature type="region of interest" description="Disordered" evidence="1">
    <location>
        <begin position="1"/>
        <end position="26"/>
    </location>
</feature>
<protein>
    <submittedName>
        <fullName evidence="2">Uncharacterized protein</fullName>
    </submittedName>
</protein>
<dbReference type="AlphaFoldDB" id="A0ABD5U668"/>
<evidence type="ECO:0000256" key="1">
    <source>
        <dbReference type="SAM" id="MobiDB-lite"/>
    </source>
</evidence>
<keyword evidence="3" id="KW-1185">Reference proteome</keyword>
<proteinExistence type="predicted"/>
<organism evidence="2 3">
    <name type="scientific">Halomarina ordinaria</name>
    <dbReference type="NCBI Taxonomy" id="3033939"/>
    <lineage>
        <taxon>Archaea</taxon>
        <taxon>Methanobacteriati</taxon>
        <taxon>Methanobacteriota</taxon>
        <taxon>Stenosarchaea group</taxon>
        <taxon>Halobacteria</taxon>
        <taxon>Halobacteriales</taxon>
        <taxon>Natronomonadaceae</taxon>
        <taxon>Halomarina</taxon>
    </lineage>
</organism>
<name>A0ABD5U668_9EURY</name>
<feature type="compositionally biased region" description="Low complexity" evidence="1">
    <location>
        <begin position="1"/>
        <end position="11"/>
    </location>
</feature>
<evidence type="ECO:0000313" key="2">
    <source>
        <dbReference type="EMBL" id="MFC6835866.1"/>
    </source>
</evidence>
<dbReference type="EMBL" id="JBHSXM010000001">
    <property type="protein sequence ID" value="MFC6835866.1"/>
    <property type="molecule type" value="Genomic_DNA"/>
</dbReference>
<sequence>MAAPAPSSAPADRSVTAHYPSPDRTVFTESGNADGWIATDVVVDVEE</sequence>
<dbReference type="RefSeq" id="WP_304447562.1">
    <property type="nucleotide sequence ID" value="NZ_JARRAH010000001.1"/>
</dbReference>
<evidence type="ECO:0000313" key="3">
    <source>
        <dbReference type="Proteomes" id="UP001596406"/>
    </source>
</evidence>
<comment type="caution">
    <text evidence="2">The sequence shown here is derived from an EMBL/GenBank/DDBJ whole genome shotgun (WGS) entry which is preliminary data.</text>
</comment>
<dbReference type="Proteomes" id="UP001596406">
    <property type="component" value="Unassembled WGS sequence"/>
</dbReference>
<accession>A0ABD5U668</accession>